<dbReference type="EMBL" id="BPLR01010553">
    <property type="protein sequence ID" value="GIY40076.1"/>
    <property type="molecule type" value="Genomic_DNA"/>
</dbReference>
<accession>A0AAV4T4A0</accession>
<gene>
    <name evidence="2" type="ORF">CEXT_450741</name>
</gene>
<dbReference type="Proteomes" id="UP001054945">
    <property type="component" value="Unassembled WGS sequence"/>
</dbReference>
<feature type="transmembrane region" description="Helical" evidence="1">
    <location>
        <begin position="44"/>
        <end position="62"/>
    </location>
</feature>
<keyword evidence="3" id="KW-1185">Reference proteome</keyword>
<keyword evidence="1" id="KW-0472">Membrane</keyword>
<reference evidence="2 3" key="1">
    <citation type="submission" date="2021-06" db="EMBL/GenBank/DDBJ databases">
        <title>Caerostris extrusa draft genome.</title>
        <authorList>
            <person name="Kono N."/>
            <person name="Arakawa K."/>
        </authorList>
    </citation>
    <scope>NUCLEOTIDE SEQUENCE [LARGE SCALE GENOMIC DNA]</scope>
</reference>
<protein>
    <submittedName>
        <fullName evidence="2">Uncharacterized protein</fullName>
    </submittedName>
</protein>
<keyword evidence="1" id="KW-1133">Transmembrane helix</keyword>
<proteinExistence type="predicted"/>
<keyword evidence="1" id="KW-0812">Transmembrane</keyword>
<dbReference type="AlphaFoldDB" id="A0AAV4T4A0"/>
<evidence type="ECO:0000313" key="2">
    <source>
        <dbReference type="EMBL" id="GIY40076.1"/>
    </source>
</evidence>
<organism evidence="2 3">
    <name type="scientific">Caerostris extrusa</name>
    <name type="common">Bark spider</name>
    <name type="synonym">Caerostris bankana</name>
    <dbReference type="NCBI Taxonomy" id="172846"/>
    <lineage>
        <taxon>Eukaryota</taxon>
        <taxon>Metazoa</taxon>
        <taxon>Ecdysozoa</taxon>
        <taxon>Arthropoda</taxon>
        <taxon>Chelicerata</taxon>
        <taxon>Arachnida</taxon>
        <taxon>Araneae</taxon>
        <taxon>Araneomorphae</taxon>
        <taxon>Entelegynae</taxon>
        <taxon>Araneoidea</taxon>
        <taxon>Araneidae</taxon>
        <taxon>Caerostris</taxon>
    </lineage>
</organism>
<name>A0AAV4T4A0_CAEEX</name>
<evidence type="ECO:0000256" key="1">
    <source>
        <dbReference type="SAM" id="Phobius"/>
    </source>
</evidence>
<sequence length="88" mass="9888">MEATCTHGAVSSPLGALDVQWCNVCLEVFWSKTNASTRIKDTRLRFLLLSLLLLVCWQEAVVQKAGGVNSYVMKALFGVHLCYYTRFN</sequence>
<comment type="caution">
    <text evidence="2">The sequence shown here is derived from an EMBL/GenBank/DDBJ whole genome shotgun (WGS) entry which is preliminary data.</text>
</comment>
<evidence type="ECO:0000313" key="3">
    <source>
        <dbReference type="Proteomes" id="UP001054945"/>
    </source>
</evidence>